<evidence type="ECO:0000313" key="3">
    <source>
        <dbReference type="EMBL" id="KAK9505123.1"/>
    </source>
</evidence>
<dbReference type="Proteomes" id="UP001461498">
    <property type="component" value="Unassembled WGS sequence"/>
</dbReference>
<accession>A0AAW1D268</accession>
<protein>
    <recommendedName>
        <fullName evidence="2">Kazal-like domain-containing protein</fullName>
    </recommendedName>
</protein>
<dbReference type="CDD" id="cd00104">
    <property type="entry name" value="KAZAL_FS"/>
    <property type="match status" value="1"/>
</dbReference>
<dbReference type="InterPro" id="IPR002350">
    <property type="entry name" value="Kazal_dom"/>
</dbReference>
<proteinExistence type="predicted"/>
<dbReference type="PROSITE" id="PS51465">
    <property type="entry name" value="KAZAL_2"/>
    <property type="match status" value="1"/>
</dbReference>
<dbReference type="Gene3D" id="3.30.60.30">
    <property type="match status" value="1"/>
</dbReference>
<dbReference type="InterPro" id="IPR036058">
    <property type="entry name" value="Kazal_dom_sf"/>
</dbReference>
<feature type="chain" id="PRO_5043463569" description="Kazal-like domain-containing protein" evidence="1">
    <location>
        <begin position="21"/>
        <end position="79"/>
    </location>
</feature>
<sequence length="79" mass="8896">MNAYLIFLTAFLIVSVTVDSKPHEADGSCRIVMCHMVYNPVCAQRKGSEEQRTFGNQCSLDRTNCFADPPFEFVKQGEC</sequence>
<organism evidence="3 4">
    <name type="scientific">Rhynocoris fuscipes</name>
    <dbReference type="NCBI Taxonomy" id="488301"/>
    <lineage>
        <taxon>Eukaryota</taxon>
        <taxon>Metazoa</taxon>
        <taxon>Ecdysozoa</taxon>
        <taxon>Arthropoda</taxon>
        <taxon>Hexapoda</taxon>
        <taxon>Insecta</taxon>
        <taxon>Pterygota</taxon>
        <taxon>Neoptera</taxon>
        <taxon>Paraneoptera</taxon>
        <taxon>Hemiptera</taxon>
        <taxon>Heteroptera</taxon>
        <taxon>Panheteroptera</taxon>
        <taxon>Cimicomorpha</taxon>
        <taxon>Reduviidae</taxon>
        <taxon>Harpactorinae</taxon>
        <taxon>Harpactorini</taxon>
        <taxon>Rhynocoris</taxon>
    </lineage>
</organism>
<keyword evidence="1" id="KW-0732">Signal</keyword>
<evidence type="ECO:0000313" key="4">
    <source>
        <dbReference type="Proteomes" id="UP001461498"/>
    </source>
</evidence>
<feature type="domain" description="Kazal-like" evidence="2">
    <location>
        <begin position="23"/>
        <end position="79"/>
    </location>
</feature>
<name>A0AAW1D268_9HEMI</name>
<dbReference type="AlphaFoldDB" id="A0AAW1D268"/>
<comment type="caution">
    <text evidence="3">The sequence shown here is derived from an EMBL/GenBank/DDBJ whole genome shotgun (WGS) entry which is preliminary data.</text>
</comment>
<dbReference type="EMBL" id="JAPXFL010000006">
    <property type="protein sequence ID" value="KAK9505123.1"/>
    <property type="molecule type" value="Genomic_DNA"/>
</dbReference>
<dbReference type="SUPFAM" id="SSF100895">
    <property type="entry name" value="Kazal-type serine protease inhibitors"/>
    <property type="match status" value="1"/>
</dbReference>
<evidence type="ECO:0000256" key="1">
    <source>
        <dbReference type="SAM" id="SignalP"/>
    </source>
</evidence>
<gene>
    <name evidence="3" type="ORF">O3M35_009251</name>
</gene>
<reference evidence="3 4" key="1">
    <citation type="submission" date="2022-12" db="EMBL/GenBank/DDBJ databases">
        <title>Chromosome-level genome assembly of true bugs.</title>
        <authorList>
            <person name="Ma L."/>
            <person name="Li H."/>
        </authorList>
    </citation>
    <scope>NUCLEOTIDE SEQUENCE [LARGE SCALE GENOMIC DNA]</scope>
    <source>
        <strain evidence="3">Lab_2022b</strain>
    </source>
</reference>
<feature type="signal peptide" evidence="1">
    <location>
        <begin position="1"/>
        <end position="20"/>
    </location>
</feature>
<keyword evidence="4" id="KW-1185">Reference proteome</keyword>
<evidence type="ECO:0000259" key="2">
    <source>
        <dbReference type="PROSITE" id="PS51465"/>
    </source>
</evidence>